<dbReference type="GO" id="GO:0016779">
    <property type="term" value="F:nucleotidyltransferase activity"/>
    <property type="evidence" value="ECO:0007669"/>
    <property type="project" value="UniProtKB-KW"/>
</dbReference>
<evidence type="ECO:0000256" key="1">
    <source>
        <dbReference type="ARBA" id="ARBA00022679"/>
    </source>
</evidence>
<dbReference type="Gene3D" id="3.30.210.10">
    <property type="entry name" value="DNA polymerase, thumb domain"/>
    <property type="match status" value="1"/>
</dbReference>
<evidence type="ECO:0000259" key="3">
    <source>
        <dbReference type="Pfam" id="PF14791"/>
    </source>
</evidence>
<proteinExistence type="predicted"/>
<dbReference type="SUPFAM" id="SSF81301">
    <property type="entry name" value="Nucleotidyltransferase"/>
    <property type="match status" value="1"/>
</dbReference>
<organism evidence="4">
    <name type="scientific">Tupanvirus deep ocean</name>
    <dbReference type="NCBI Taxonomy" id="2126984"/>
    <lineage>
        <taxon>Viruses</taxon>
        <taxon>Varidnaviria</taxon>
        <taxon>Bamfordvirae</taxon>
        <taxon>Nucleocytoviricota</taxon>
        <taxon>Megaviricetes</taxon>
        <taxon>Imitervirales</taxon>
        <taxon>Mimiviridae</taxon>
        <taxon>Megamimivirinae</taxon>
        <taxon>Tupanvirus</taxon>
        <taxon>Tupanvirus altamarinense</taxon>
    </lineage>
</organism>
<dbReference type="EMBL" id="MF405918">
    <property type="protein sequence ID" value="QKU34423.1"/>
    <property type="molecule type" value="Genomic_DNA"/>
</dbReference>
<dbReference type="RefSeq" id="YP_010781054.1">
    <property type="nucleotide sequence ID" value="NC_075038.1"/>
</dbReference>
<dbReference type="Pfam" id="PF14791">
    <property type="entry name" value="DNA_pol_B_thumb"/>
    <property type="match status" value="1"/>
</dbReference>
<keyword evidence="1" id="KW-0808">Transferase</keyword>
<dbReference type="KEGG" id="vg:80517745"/>
<accession>A0A6N1NRN8</accession>
<feature type="domain" description="DNA polymerase beta thumb" evidence="3">
    <location>
        <begin position="1"/>
        <end position="43"/>
    </location>
</feature>
<dbReference type="GeneID" id="80517745"/>
<protein>
    <submittedName>
        <fullName evidence="4">DNA polymerase family X</fullName>
    </submittedName>
</protein>
<evidence type="ECO:0000313" key="4">
    <source>
        <dbReference type="EMBL" id="QKU34423.1"/>
    </source>
</evidence>
<name>A0A6N1NRN8_9VIRU</name>
<reference evidence="4" key="1">
    <citation type="submission" date="2017-06" db="EMBL/GenBank/DDBJ databases">
        <authorList>
            <person name="Assis F.L."/>
            <person name="Abrahao J.S."/>
            <person name="Silva L."/>
            <person name="Khalil J.B."/>
            <person name="Rodrigues R."/>
            <person name="Silva L.S."/>
            <person name="Boratto P."/>
            <person name="Andrade M."/>
            <person name="Kroon E.G."/>
            <person name="Ribeiro B."/>
            <person name="Bergier I."/>
            <person name="Seligmann H."/>
            <person name="Ghigo E."/>
            <person name="Colson P."/>
            <person name="Levasseur A."/>
            <person name="Raoult D."/>
            <person name="Scola B.L."/>
        </authorList>
    </citation>
    <scope>NUCLEOTIDE SEQUENCE</scope>
    <source>
        <strain evidence="4">Deep ocean</strain>
    </source>
</reference>
<sequence length="49" mass="5715">MLLNEYGLFLVDSQGNRISVPIHSERDIFLELGMDYLIPEERESYNLGK</sequence>
<reference evidence="4" key="2">
    <citation type="journal article" date="2018" name="Nat. Commun.">
        <title>Tailed giant Tupanvirus possesses the most complete translational apparatus of the known virosphere.</title>
        <authorList>
            <person name="Abrahao J."/>
            <person name="Silva L."/>
            <person name="Silva L.S."/>
            <person name="Khalil J.Y.B."/>
            <person name="Rodrigues R."/>
            <person name="Arantes T."/>
            <person name="Assis F."/>
            <person name="Boratto P."/>
            <person name="Andrade M."/>
            <person name="Kroon E.G."/>
            <person name="Ribeiro B."/>
            <person name="Bergier I."/>
            <person name="Seligmann H."/>
            <person name="Ghigo E."/>
            <person name="Colson P."/>
            <person name="Levasseur A."/>
            <person name="Kroemer G."/>
            <person name="Raoult D."/>
            <person name="La Scola B."/>
        </authorList>
    </citation>
    <scope>NUCLEOTIDE SEQUENCE [LARGE SCALE GENOMIC DNA]</scope>
    <source>
        <strain evidence="4">Deep ocean</strain>
    </source>
</reference>
<keyword evidence="2" id="KW-0548">Nucleotidyltransferase</keyword>
<dbReference type="InterPro" id="IPR043519">
    <property type="entry name" value="NT_sf"/>
</dbReference>
<dbReference type="InterPro" id="IPR037160">
    <property type="entry name" value="DNA_Pol_thumb_sf"/>
</dbReference>
<evidence type="ECO:0000256" key="2">
    <source>
        <dbReference type="ARBA" id="ARBA00022695"/>
    </source>
</evidence>
<dbReference type="InterPro" id="IPR029398">
    <property type="entry name" value="PolB_thumb"/>
</dbReference>